<name>A0A1X0QE61_9MICR</name>
<protein>
    <submittedName>
        <fullName evidence="2">Uncharacterized protein</fullName>
    </submittedName>
</protein>
<dbReference type="VEuPathDB" id="MicrosporidiaDB:A0H76_2431"/>
<gene>
    <name evidence="2" type="ORF">HERIO_183</name>
</gene>
<dbReference type="Proteomes" id="UP000192356">
    <property type="component" value="Unassembled WGS sequence"/>
</dbReference>
<feature type="compositionally biased region" description="Basic and acidic residues" evidence="1">
    <location>
        <begin position="196"/>
        <end position="206"/>
    </location>
</feature>
<feature type="region of interest" description="Disordered" evidence="1">
    <location>
        <begin position="154"/>
        <end position="206"/>
    </location>
</feature>
<feature type="compositionally biased region" description="Basic and acidic residues" evidence="1">
    <location>
        <begin position="122"/>
        <end position="134"/>
    </location>
</feature>
<dbReference type="AlphaFoldDB" id="A0A1X0QE61"/>
<evidence type="ECO:0000313" key="2">
    <source>
        <dbReference type="EMBL" id="ORD98003.1"/>
    </source>
</evidence>
<feature type="compositionally biased region" description="Polar residues" evidence="1">
    <location>
        <begin position="182"/>
        <end position="192"/>
    </location>
</feature>
<proteinExistence type="predicted"/>
<feature type="compositionally biased region" description="Basic and acidic residues" evidence="1">
    <location>
        <begin position="164"/>
        <end position="181"/>
    </location>
</feature>
<comment type="caution">
    <text evidence="2">The sequence shown here is derived from an EMBL/GenBank/DDBJ whole genome shotgun (WGS) entry which is preliminary data.</text>
</comment>
<evidence type="ECO:0000256" key="1">
    <source>
        <dbReference type="SAM" id="MobiDB-lite"/>
    </source>
</evidence>
<organism evidence="2 3">
    <name type="scientific">Hepatospora eriocheir</name>
    <dbReference type="NCBI Taxonomy" id="1081669"/>
    <lineage>
        <taxon>Eukaryota</taxon>
        <taxon>Fungi</taxon>
        <taxon>Fungi incertae sedis</taxon>
        <taxon>Microsporidia</taxon>
        <taxon>Hepatosporidae</taxon>
        <taxon>Hepatospora</taxon>
    </lineage>
</organism>
<dbReference type="VEuPathDB" id="MicrosporidiaDB:HERIO_183"/>
<accession>A0A1X0QE61</accession>
<feature type="region of interest" description="Disordered" evidence="1">
    <location>
        <begin position="107"/>
        <end position="134"/>
    </location>
</feature>
<sequence length="206" mass="24050">MKRVKIIYQDSVNFLFELQGDIPVTVFKSIIRNILKANYEIELQKMDIKLSNDMYVLDCFYTSVLQNDDELYINSSILEQEQYSNIEIKNWKIREAMNQFYCDLDDDSGKKHRQNGNQNKNGSKDSNKDILKKFDPVSPDYKAKIITKEMRFVTNVNRQQTKSKQPDSKNKKEELKTKSDSKNVYSSNSTSEEAMDSIKVDEPANN</sequence>
<reference evidence="2 3" key="1">
    <citation type="journal article" date="2017" name="Environ. Microbiol.">
        <title>Decay of the glycolytic pathway and adaptation to intranuclear parasitism within Enterocytozoonidae microsporidia.</title>
        <authorList>
            <person name="Wiredu Boakye D."/>
            <person name="Jaroenlak P."/>
            <person name="Prachumwat A."/>
            <person name="Williams T.A."/>
            <person name="Bateman K.S."/>
            <person name="Itsathitphaisarn O."/>
            <person name="Sritunyalucksana K."/>
            <person name="Paszkiewicz K.H."/>
            <person name="Moore K.A."/>
            <person name="Stentiford G.D."/>
            <person name="Williams B.A."/>
        </authorList>
    </citation>
    <scope>NUCLEOTIDE SEQUENCE [LARGE SCALE GENOMIC DNA]</scope>
    <source>
        <strain evidence="2 3">GB1</strain>
    </source>
</reference>
<dbReference type="EMBL" id="LVKB01000004">
    <property type="protein sequence ID" value="ORD98003.1"/>
    <property type="molecule type" value="Genomic_DNA"/>
</dbReference>
<feature type="compositionally biased region" description="Polar residues" evidence="1">
    <location>
        <begin position="154"/>
        <end position="163"/>
    </location>
</feature>
<evidence type="ECO:0000313" key="3">
    <source>
        <dbReference type="Proteomes" id="UP000192356"/>
    </source>
</evidence>
<keyword evidence="3" id="KW-1185">Reference proteome</keyword>